<keyword evidence="3" id="KW-1185">Reference proteome</keyword>
<evidence type="ECO:0000313" key="2">
    <source>
        <dbReference type="EMBL" id="AMO36463.1"/>
    </source>
</evidence>
<name>A0A127K3C6_9RHOO</name>
<feature type="transmembrane region" description="Helical" evidence="1">
    <location>
        <begin position="28"/>
        <end position="46"/>
    </location>
</feature>
<accession>A0A127K3C6</accession>
<gene>
    <name evidence="2" type="ORF">AC731_005650</name>
</gene>
<organism evidence="2 3">
    <name type="scientific">Thauera humireducens</name>
    <dbReference type="NCBI Taxonomy" id="1134435"/>
    <lineage>
        <taxon>Bacteria</taxon>
        <taxon>Pseudomonadati</taxon>
        <taxon>Pseudomonadota</taxon>
        <taxon>Betaproteobacteria</taxon>
        <taxon>Rhodocyclales</taxon>
        <taxon>Zoogloeaceae</taxon>
        <taxon>Thauera</taxon>
    </lineage>
</organism>
<reference evidence="3" key="1">
    <citation type="submission" date="2016-03" db="EMBL/GenBank/DDBJ databases">
        <authorList>
            <person name="Ma C."/>
            <person name="Zhou S."/>
            <person name="Yang G."/>
        </authorList>
    </citation>
    <scope>NUCLEOTIDE SEQUENCE [LARGE SCALE GENOMIC DNA]</scope>
    <source>
        <strain evidence="3">SgZ-1</strain>
    </source>
</reference>
<evidence type="ECO:0000313" key="3">
    <source>
        <dbReference type="Proteomes" id="UP000036902"/>
    </source>
</evidence>
<dbReference type="AlphaFoldDB" id="A0A127K3C6"/>
<dbReference type="RefSeq" id="WP_038011104.1">
    <property type="nucleotide sequence ID" value="NZ_CP014646.1"/>
</dbReference>
<feature type="transmembrane region" description="Helical" evidence="1">
    <location>
        <begin position="66"/>
        <end position="91"/>
    </location>
</feature>
<feature type="transmembrane region" description="Helical" evidence="1">
    <location>
        <begin position="156"/>
        <end position="177"/>
    </location>
</feature>
<dbReference type="KEGG" id="thu:AC731_005650"/>
<feature type="transmembrane region" description="Helical" evidence="1">
    <location>
        <begin position="111"/>
        <end position="136"/>
    </location>
</feature>
<protein>
    <submittedName>
        <fullName evidence="2">Uncharacterized protein</fullName>
    </submittedName>
</protein>
<dbReference type="STRING" id="1134435.AC731_005650"/>
<keyword evidence="1" id="KW-0812">Transmembrane</keyword>
<keyword evidence="1" id="KW-0472">Membrane</keyword>
<dbReference type="Proteomes" id="UP000036902">
    <property type="component" value="Chromosome"/>
</dbReference>
<dbReference type="EMBL" id="CP014646">
    <property type="protein sequence ID" value="AMO36463.1"/>
    <property type="molecule type" value="Genomic_DNA"/>
</dbReference>
<sequence>MSSPSQASIPAHTTRQSALKGDIARRRAGLGLLVFLVALPVSWWLFSRLEPIWSEIMPLEGVAFMAAATLLGAALAIAPLAAGIGFLLAIWFGVDSVYQPRTRGCALLDRVIIAAGLVVWFAPVLVALGSAGRALYEGRVHFVRPPRDYFLATDPIAFWQGVGFWLIMAGLFGFLAWRYWRPRLLPTAAAQD</sequence>
<proteinExistence type="predicted"/>
<evidence type="ECO:0000256" key="1">
    <source>
        <dbReference type="SAM" id="Phobius"/>
    </source>
</evidence>
<keyword evidence="1" id="KW-1133">Transmembrane helix</keyword>